<proteinExistence type="predicted"/>
<feature type="compositionally biased region" description="Low complexity" evidence="1">
    <location>
        <begin position="82"/>
        <end position="103"/>
    </location>
</feature>
<name>A0A139AKS0_GONPJ</name>
<dbReference type="Proteomes" id="UP000070544">
    <property type="component" value="Unassembled WGS sequence"/>
</dbReference>
<reference evidence="2 3" key="1">
    <citation type="journal article" date="2015" name="Genome Biol. Evol.">
        <title>Phylogenomic analyses indicate that early fungi evolved digesting cell walls of algal ancestors of land plants.</title>
        <authorList>
            <person name="Chang Y."/>
            <person name="Wang S."/>
            <person name="Sekimoto S."/>
            <person name="Aerts A.L."/>
            <person name="Choi C."/>
            <person name="Clum A."/>
            <person name="LaButti K.M."/>
            <person name="Lindquist E.A."/>
            <person name="Yee Ngan C."/>
            <person name="Ohm R.A."/>
            <person name="Salamov A.A."/>
            <person name="Grigoriev I.V."/>
            <person name="Spatafora J.W."/>
            <person name="Berbee M.L."/>
        </authorList>
    </citation>
    <scope>NUCLEOTIDE SEQUENCE [LARGE SCALE GENOMIC DNA]</scope>
    <source>
        <strain evidence="2 3">JEL478</strain>
    </source>
</reference>
<accession>A0A139AKS0</accession>
<organism evidence="2 3">
    <name type="scientific">Gonapodya prolifera (strain JEL478)</name>
    <name type="common">Monoblepharis prolifera</name>
    <dbReference type="NCBI Taxonomy" id="1344416"/>
    <lineage>
        <taxon>Eukaryota</taxon>
        <taxon>Fungi</taxon>
        <taxon>Fungi incertae sedis</taxon>
        <taxon>Chytridiomycota</taxon>
        <taxon>Chytridiomycota incertae sedis</taxon>
        <taxon>Monoblepharidomycetes</taxon>
        <taxon>Monoblepharidales</taxon>
        <taxon>Gonapodyaceae</taxon>
        <taxon>Gonapodya</taxon>
    </lineage>
</organism>
<feature type="compositionally biased region" description="Polar residues" evidence="1">
    <location>
        <begin position="15"/>
        <end position="29"/>
    </location>
</feature>
<protein>
    <submittedName>
        <fullName evidence="2">Uncharacterized protein</fullName>
    </submittedName>
</protein>
<sequence>MTMKEESEQGGAQGASESTRRLSVTSTPGKPSLILRLPVPNNFHAASPGTSAPPTTQTYAHSQNTMAHPSPAPLPGQYAAHPTPHIVPQQQQQQLQYSNQPQPLRRQGSGTLPRIAPMRPGRITTLSSM</sequence>
<feature type="compositionally biased region" description="Polar residues" evidence="1">
    <location>
        <begin position="48"/>
        <end position="67"/>
    </location>
</feature>
<feature type="region of interest" description="Disordered" evidence="1">
    <location>
        <begin position="1"/>
        <end position="129"/>
    </location>
</feature>
<dbReference type="AlphaFoldDB" id="A0A139AKS0"/>
<evidence type="ECO:0000256" key="1">
    <source>
        <dbReference type="SAM" id="MobiDB-lite"/>
    </source>
</evidence>
<dbReference type="EMBL" id="KQ965747">
    <property type="protein sequence ID" value="KXS17366.1"/>
    <property type="molecule type" value="Genomic_DNA"/>
</dbReference>
<evidence type="ECO:0000313" key="3">
    <source>
        <dbReference type="Proteomes" id="UP000070544"/>
    </source>
</evidence>
<gene>
    <name evidence="2" type="ORF">M427DRAFT_133498</name>
</gene>
<keyword evidence="3" id="KW-1185">Reference proteome</keyword>
<evidence type="ECO:0000313" key="2">
    <source>
        <dbReference type="EMBL" id="KXS17366.1"/>
    </source>
</evidence>